<dbReference type="RefSeq" id="NP_501481.2">
    <property type="nucleotide sequence ID" value="NM_069080.5"/>
</dbReference>
<feature type="chain" id="PRO_5004186895" evidence="2">
    <location>
        <begin position="21"/>
        <end position="451"/>
    </location>
</feature>
<dbReference type="HOGENOM" id="CLU_038971_0_0_1"/>
<dbReference type="SUPFAM" id="SSF56496">
    <property type="entry name" value="Fibrinogen C-terminal domain-like"/>
    <property type="match status" value="1"/>
</dbReference>
<feature type="compositionally biased region" description="Low complexity" evidence="1">
    <location>
        <begin position="165"/>
        <end position="176"/>
    </location>
</feature>
<reference key="2">
    <citation type="submission" date="2016-02" db="EMBL/GenBank/DDBJ databases">
        <authorList>
            <consortium name="WormBase Consortium"/>
            <person name="WormBase"/>
        </authorList>
    </citation>
    <scope>NUCLEOTIDE SEQUENCE</scope>
</reference>
<dbReference type="PhylomeDB" id="Q18705"/>
<proteinExistence type="evidence at protein level"/>
<dbReference type="PaxDb" id="6239-C49C8.5.1"/>
<dbReference type="STRING" id="6239.C49C8.5.2"/>
<keyword evidence="2" id="KW-0732">Signal</keyword>
<dbReference type="InterPro" id="IPR014716">
    <property type="entry name" value="Fibrinogen_a/b/g_C_1"/>
</dbReference>
<accession>Q18705</accession>
<dbReference type="Reactome" id="R-CEL-3000178">
    <property type="pathway name" value="ECM proteoglycans"/>
</dbReference>
<evidence type="ECO:0000313" key="4">
    <source>
        <dbReference type="EMBL" id="CCD67645.1"/>
    </source>
</evidence>
<protein>
    <submittedName>
        <fullName evidence="4">Fibrinogen C-terminal domain-containing protein</fullName>
    </submittedName>
</protein>
<organism evidence="4 5">
    <name type="scientific">Caenorhabditis elegans</name>
    <dbReference type="NCBI Taxonomy" id="6239"/>
    <lineage>
        <taxon>Eukaryota</taxon>
        <taxon>Metazoa</taxon>
        <taxon>Ecdysozoa</taxon>
        <taxon>Nematoda</taxon>
        <taxon>Chromadorea</taxon>
        <taxon>Rhabditida</taxon>
        <taxon>Rhabditina</taxon>
        <taxon>Rhabditomorpha</taxon>
        <taxon>Rhabditoidea</taxon>
        <taxon>Rhabditidae</taxon>
        <taxon>Peloderinae</taxon>
        <taxon>Caenorhabditis</taxon>
    </lineage>
</organism>
<dbReference type="InterPro" id="IPR036056">
    <property type="entry name" value="Fibrinogen-like_C"/>
</dbReference>
<evidence type="ECO:0000313" key="5">
    <source>
        <dbReference type="Proteomes" id="UP000001940"/>
    </source>
</evidence>
<dbReference type="AlphaFoldDB" id="Q18705"/>
<dbReference type="Pfam" id="PF00147">
    <property type="entry name" value="Fibrinogen_C"/>
    <property type="match status" value="1"/>
</dbReference>
<dbReference type="InterPro" id="IPR002181">
    <property type="entry name" value="Fibrinogen_a/b/g_C_dom"/>
</dbReference>
<dbReference type="eggNOG" id="KOG2579">
    <property type="taxonomic scope" value="Eukaryota"/>
</dbReference>
<dbReference type="GO" id="GO:0045087">
    <property type="term" value="P:innate immune response"/>
    <property type="evidence" value="ECO:0007007"/>
    <property type="project" value="WormBase"/>
</dbReference>
<dbReference type="CTD" id="177668"/>
<keyword evidence="7" id="KW-1267">Proteomics identification</keyword>
<dbReference type="PROSITE" id="PS51406">
    <property type="entry name" value="FIBRINOGEN_C_2"/>
    <property type="match status" value="1"/>
</dbReference>
<dbReference type="WormBase" id="C49C8.5">
    <property type="protein sequence ID" value="CE31453"/>
    <property type="gene ID" value="WBGene00016769"/>
</dbReference>
<evidence type="ECO:0000259" key="3">
    <source>
        <dbReference type="PROSITE" id="PS51406"/>
    </source>
</evidence>
<dbReference type="Proteomes" id="UP000001940">
    <property type="component" value="Chromosome IV"/>
</dbReference>
<name>Q18705_CAEEL</name>
<dbReference type="SMR" id="Q18705"/>
<reference evidence="4 5" key="1">
    <citation type="journal article" date="1998" name="Science">
        <title>Genome sequence of the nematode C. elegans: a platform for investigating biology.</title>
        <authorList>
            <consortium name="The C. elegans sequencing consortium"/>
            <person name="Sulson J.E."/>
            <person name="Waterston R."/>
        </authorList>
    </citation>
    <scope>NUCLEOTIDE SEQUENCE [LARGE SCALE GENOMIC DNA]</scope>
    <source>
        <strain evidence="4 5">Bristol N2</strain>
    </source>
</reference>
<dbReference type="Bgee" id="WBGene00016769">
    <property type="expression patterns" value="Expressed in larva and 2 other cell types or tissues"/>
</dbReference>
<dbReference type="AGR" id="WB:WBGene00016769"/>
<dbReference type="PANTHER" id="PTHR19143">
    <property type="entry name" value="FIBRINOGEN/TENASCIN/ANGIOPOEITIN"/>
    <property type="match status" value="1"/>
</dbReference>
<dbReference type="GeneID" id="177668"/>
<dbReference type="GO" id="GO:0005615">
    <property type="term" value="C:extracellular space"/>
    <property type="evidence" value="ECO:0000318"/>
    <property type="project" value="GO_Central"/>
</dbReference>
<gene>
    <name evidence="4 6" type="ORF">C49C8.5</name>
    <name evidence="4" type="ORF">CELE_C49C8.5</name>
</gene>
<dbReference type="KEGG" id="cel:CELE_C49C8.5"/>
<evidence type="ECO:0000256" key="2">
    <source>
        <dbReference type="SAM" id="SignalP"/>
    </source>
</evidence>
<feature type="domain" description="Fibrinogen C-terminal" evidence="3">
    <location>
        <begin position="185"/>
        <end position="388"/>
    </location>
</feature>
<dbReference type="PANTHER" id="PTHR19143:SF444">
    <property type="entry name" value="PROTEIN SCABROUS"/>
    <property type="match status" value="1"/>
</dbReference>
<dbReference type="Gene3D" id="3.90.215.10">
    <property type="entry name" value="Gamma Fibrinogen, chain A, domain 1"/>
    <property type="match status" value="1"/>
</dbReference>
<dbReference type="OrthoDB" id="7952570at2759"/>
<sequence length="451" mass="48681">MSKETVSLLLTFACGILVSADTSQYFQVLIREIDNPSGNIFDGTSCSPFRFTGYGCNTYLTGGVAAGPTLNNSFTNTQLNFHGETKIDNLNLIVNDIYAKDVSEFTGFSVSFILKTADGGIIDEYSFRVNTTENQGVYVYNSVRPGTLSTTISIAWATNIPPPSETTTTEITGTTPTPGPTEPPTTTAKLPSDCDEVESTSSGLQTIYPDGSTPVSVYCDRKNSAGAYTIIQSRGREGSNITFDIPFANYSDWFGESGVGKNFWLGLDNMNNLSTNGKTYSLQIDLCCGTQLMAKQLYTNFKVATKAEQYALTASADLPGIGLDYSSSAKDLGAPFSTQLTYSLPKGKAECDQFEFYDDDNGGAGPSKGYGGWWYGSCGNNLNGFLYPNNNGDCSVTKFDSTLLLGINMRTTTGTATGGYDVDLISYDRVRMALFTFDTTLIDRTDSSFCN</sequence>
<evidence type="ECO:0007829" key="7">
    <source>
        <dbReference type="PeptideAtlas" id="Q18705"/>
    </source>
</evidence>
<evidence type="ECO:0000256" key="1">
    <source>
        <dbReference type="SAM" id="MobiDB-lite"/>
    </source>
</evidence>
<keyword evidence="5" id="KW-1185">Reference proteome</keyword>
<dbReference type="EMBL" id="BX284604">
    <property type="protein sequence ID" value="CCD67645.1"/>
    <property type="molecule type" value="Genomic_DNA"/>
</dbReference>
<feature type="region of interest" description="Disordered" evidence="1">
    <location>
        <begin position="159"/>
        <end position="192"/>
    </location>
</feature>
<dbReference type="UCSC" id="C49C8.5.1">
    <property type="organism name" value="c. elegans"/>
</dbReference>
<evidence type="ECO:0000313" key="6">
    <source>
        <dbReference type="WormBase" id="C49C8.5"/>
    </source>
</evidence>
<dbReference type="PeptideAtlas" id="Q18705"/>
<dbReference type="FunCoup" id="Q18705">
    <property type="interactions" value="3"/>
</dbReference>
<feature type="signal peptide" evidence="2">
    <location>
        <begin position="1"/>
        <end position="20"/>
    </location>
</feature>
<dbReference type="InParanoid" id="Q18705"/>
<dbReference type="PIR" id="T29850">
    <property type="entry name" value="T29850"/>
</dbReference>
<dbReference type="InterPro" id="IPR050373">
    <property type="entry name" value="Fibrinogen_C-term_domain"/>
</dbReference>
<dbReference type="SMART" id="SM00186">
    <property type="entry name" value="FBG"/>
    <property type="match status" value="1"/>
</dbReference>
<dbReference type="OMA" id="RVRMAIF"/>